<accession>A0A0S3R913</accession>
<keyword evidence="3" id="KW-1185">Reference proteome</keyword>
<protein>
    <submittedName>
        <fullName evidence="2">Uncharacterized protein</fullName>
    </submittedName>
</protein>
<keyword evidence="1" id="KW-0812">Transmembrane</keyword>
<feature type="transmembrane region" description="Helical" evidence="1">
    <location>
        <begin position="55"/>
        <end position="72"/>
    </location>
</feature>
<evidence type="ECO:0000256" key="1">
    <source>
        <dbReference type="SAM" id="Phobius"/>
    </source>
</evidence>
<keyword evidence="1" id="KW-1133">Transmembrane helix</keyword>
<dbReference type="AlphaFoldDB" id="A0A0S3R913"/>
<name>A0A0S3R913_PHAAN</name>
<evidence type="ECO:0000313" key="2">
    <source>
        <dbReference type="EMBL" id="BAT77072.1"/>
    </source>
</evidence>
<sequence length="90" mass="10701">MISVTAIDCLRLIVYMLMVIFCICSRSLIIRNEMIYFMSNSLLVYFLIIKIRKRIFQTVCVMILLFNCAYVYKTSTGQAERWDFSFARED</sequence>
<organism evidence="2 3">
    <name type="scientific">Vigna angularis var. angularis</name>
    <dbReference type="NCBI Taxonomy" id="157739"/>
    <lineage>
        <taxon>Eukaryota</taxon>
        <taxon>Viridiplantae</taxon>
        <taxon>Streptophyta</taxon>
        <taxon>Embryophyta</taxon>
        <taxon>Tracheophyta</taxon>
        <taxon>Spermatophyta</taxon>
        <taxon>Magnoliopsida</taxon>
        <taxon>eudicotyledons</taxon>
        <taxon>Gunneridae</taxon>
        <taxon>Pentapetalae</taxon>
        <taxon>rosids</taxon>
        <taxon>fabids</taxon>
        <taxon>Fabales</taxon>
        <taxon>Fabaceae</taxon>
        <taxon>Papilionoideae</taxon>
        <taxon>50 kb inversion clade</taxon>
        <taxon>NPAAA clade</taxon>
        <taxon>indigoferoid/millettioid clade</taxon>
        <taxon>Phaseoleae</taxon>
        <taxon>Vigna</taxon>
    </lineage>
</organism>
<keyword evidence="1" id="KW-0472">Membrane</keyword>
<proteinExistence type="predicted"/>
<evidence type="ECO:0000313" key="3">
    <source>
        <dbReference type="Proteomes" id="UP000291084"/>
    </source>
</evidence>
<dbReference type="Proteomes" id="UP000291084">
    <property type="component" value="Chromosome 1"/>
</dbReference>
<gene>
    <name evidence="2" type="primary">Vigan.01G515700</name>
    <name evidence="2" type="ORF">VIGAN_01515700</name>
</gene>
<reference evidence="2 3" key="1">
    <citation type="journal article" date="2015" name="Sci. Rep.">
        <title>The power of single molecule real-time sequencing technology in the de novo assembly of a eukaryotic genome.</title>
        <authorList>
            <person name="Sakai H."/>
            <person name="Naito K."/>
            <person name="Ogiso-Tanaka E."/>
            <person name="Takahashi Y."/>
            <person name="Iseki K."/>
            <person name="Muto C."/>
            <person name="Satou K."/>
            <person name="Teruya K."/>
            <person name="Shiroma A."/>
            <person name="Shimoji M."/>
            <person name="Hirano T."/>
            <person name="Itoh T."/>
            <person name="Kaga A."/>
            <person name="Tomooka N."/>
        </authorList>
    </citation>
    <scope>NUCLEOTIDE SEQUENCE [LARGE SCALE GENOMIC DNA]</scope>
    <source>
        <strain evidence="3">cv. Shumari</strain>
    </source>
</reference>
<dbReference type="EMBL" id="AP015034">
    <property type="protein sequence ID" value="BAT77072.1"/>
    <property type="molecule type" value="Genomic_DNA"/>
</dbReference>
<feature type="transmembrane region" description="Helical" evidence="1">
    <location>
        <begin position="12"/>
        <end position="29"/>
    </location>
</feature>